<name>A0ABY1ZME6_9GAMM</name>
<sequence length="297" mass="31011">MTTNRKTPLALILIQTLALTACGGGGGGSDSGGGSKAAALPPHQIDEGETETFGTASASSASSVKSSSSLIHASLSGQGVRVTAEQVDRPSSAVLTFSNSDGKAVGRMNIAINNTSAASLESEAAAFLNGRAQLLNLVEARAYYDLETAQSYMDGNINGTTFQSLQDNWKVEQQGSYQALESALDSLDQVRTDYEKGRVSDDDLLASVSAAEGALNTHNVYADLRFSAASGVDASIAFPNSGTLEYYEPSGSFSRFVGNRSLGQETSGGWQFDSGQEKYEFLASFRAKADSYAGAAQ</sequence>
<evidence type="ECO:0008006" key="4">
    <source>
        <dbReference type="Google" id="ProtNLM"/>
    </source>
</evidence>
<dbReference type="EMBL" id="SJDL01000008">
    <property type="protein sequence ID" value="TBW57361.1"/>
    <property type="molecule type" value="Genomic_DNA"/>
</dbReference>
<feature type="signal peptide" evidence="1">
    <location>
        <begin position="1"/>
        <end position="23"/>
    </location>
</feature>
<accession>A0ABY1ZME6</accession>
<protein>
    <recommendedName>
        <fullName evidence="4">DUF4349 domain-containing protein</fullName>
    </recommendedName>
</protein>
<keyword evidence="1" id="KW-0732">Signal</keyword>
<comment type="caution">
    <text evidence="2">The sequence shown here is derived from an EMBL/GenBank/DDBJ whole genome shotgun (WGS) entry which is preliminary data.</text>
</comment>
<evidence type="ECO:0000313" key="2">
    <source>
        <dbReference type="EMBL" id="TBW57361.1"/>
    </source>
</evidence>
<feature type="chain" id="PRO_5047075126" description="DUF4349 domain-containing protein" evidence="1">
    <location>
        <begin position="24"/>
        <end position="297"/>
    </location>
</feature>
<evidence type="ECO:0000256" key="1">
    <source>
        <dbReference type="SAM" id="SignalP"/>
    </source>
</evidence>
<organism evidence="2 3">
    <name type="scientific">Marinobacter halodurans</name>
    <dbReference type="NCBI Taxonomy" id="2528979"/>
    <lineage>
        <taxon>Bacteria</taxon>
        <taxon>Pseudomonadati</taxon>
        <taxon>Pseudomonadota</taxon>
        <taxon>Gammaproteobacteria</taxon>
        <taxon>Pseudomonadales</taxon>
        <taxon>Marinobacteraceae</taxon>
        <taxon>Marinobacter</taxon>
    </lineage>
</organism>
<dbReference type="PROSITE" id="PS51257">
    <property type="entry name" value="PROKAR_LIPOPROTEIN"/>
    <property type="match status" value="1"/>
</dbReference>
<reference evidence="2 3" key="1">
    <citation type="submission" date="2019-02" db="EMBL/GenBank/DDBJ databases">
        <title>Marinobacter halodurans sp. nov., a marine bacterium isolated from sea tidal flat.</title>
        <authorList>
            <person name="Yoo Y."/>
            <person name="Lee D.W."/>
            <person name="Kim B.S."/>
            <person name="Kim J.-J."/>
        </authorList>
    </citation>
    <scope>NUCLEOTIDE SEQUENCE [LARGE SCALE GENOMIC DNA]</scope>
    <source>
        <strain evidence="2 3">YJ-S3-2</strain>
    </source>
</reference>
<dbReference type="Proteomes" id="UP000313645">
    <property type="component" value="Unassembled WGS sequence"/>
</dbReference>
<gene>
    <name evidence="2" type="ORF">EZI54_06810</name>
</gene>
<keyword evidence="3" id="KW-1185">Reference proteome</keyword>
<proteinExistence type="predicted"/>
<dbReference type="RefSeq" id="WP_131480344.1">
    <property type="nucleotide sequence ID" value="NZ_SJDL01000008.1"/>
</dbReference>
<evidence type="ECO:0000313" key="3">
    <source>
        <dbReference type="Proteomes" id="UP000313645"/>
    </source>
</evidence>